<evidence type="ECO:0000313" key="7">
    <source>
        <dbReference type="EMBL" id="MCD7473051.1"/>
    </source>
</evidence>
<dbReference type="InterPro" id="IPR050339">
    <property type="entry name" value="CC_SR_Kinase"/>
</dbReference>
<keyword evidence="8" id="KW-1185">Reference proteome</keyword>
<dbReference type="PROSITE" id="PS00107">
    <property type="entry name" value="PROTEIN_KINASE_ATP"/>
    <property type="match status" value="1"/>
</dbReference>
<dbReference type="PROSITE" id="PS50011">
    <property type="entry name" value="PROTEIN_KINASE_DOM"/>
    <property type="match status" value="1"/>
</dbReference>
<evidence type="ECO:0000256" key="3">
    <source>
        <dbReference type="ARBA" id="ARBA00022777"/>
    </source>
</evidence>
<dbReference type="PANTHER" id="PTHR11042">
    <property type="entry name" value="EUKARYOTIC TRANSLATION INITIATION FACTOR 2-ALPHA KINASE EIF2-ALPHA KINASE -RELATED"/>
    <property type="match status" value="1"/>
</dbReference>
<feature type="domain" description="Protein kinase" evidence="6">
    <location>
        <begin position="294"/>
        <end position="358"/>
    </location>
</feature>
<evidence type="ECO:0000256" key="5">
    <source>
        <dbReference type="PROSITE-ProRule" id="PRU10141"/>
    </source>
</evidence>
<dbReference type="InterPro" id="IPR017441">
    <property type="entry name" value="Protein_kinase_ATP_BS"/>
</dbReference>
<dbReference type="SUPFAM" id="SSF56112">
    <property type="entry name" value="Protein kinase-like (PK-like)"/>
    <property type="match status" value="1"/>
</dbReference>
<proteinExistence type="predicted"/>
<keyword evidence="4 5" id="KW-0067">ATP-binding</keyword>
<keyword evidence="1" id="KW-0808">Transferase</keyword>
<keyword evidence="2 5" id="KW-0547">Nucleotide-binding</keyword>
<organism evidence="7 8">
    <name type="scientific">Datura stramonium</name>
    <name type="common">Jimsonweed</name>
    <name type="synonym">Common thornapple</name>
    <dbReference type="NCBI Taxonomy" id="4076"/>
    <lineage>
        <taxon>Eukaryota</taxon>
        <taxon>Viridiplantae</taxon>
        <taxon>Streptophyta</taxon>
        <taxon>Embryophyta</taxon>
        <taxon>Tracheophyta</taxon>
        <taxon>Spermatophyta</taxon>
        <taxon>Magnoliopsida</taxon>
        <taxon>eudicotyledons</taxon>
        <taxon>Gunneridae</taxon>
        <taxon>Pentapetalae</taxon>
        <taxon>asterids</taxon>
        <taxon>lamiids</taxon>
        <taxon>Solanales</taxon>
        <taxon>Solanaceae</taxon>
        <taxon>Solanoideae</taxon>
        <taxon>Datureae</taxon>
        <taxon>Datura</taxon>
    </lineage>
</organism>
<protein>
    <recommendedName>
        <fullName evidence="6">Protein kinase domain-containing protein</fullName>
    </recommendedName>
</protein>
<sequence length="358" mass="39500">MIYNLVEAAQEFLSEIVPQDHLHGSMTDFTSQLTFKTAAVSSSDTCSFGRPFVYGFVDLFSGSGESWHWSLGINDNGRIDSLVESHVSAGLNHEYDNQQKKIDQIVKPALKQAAKQESLCKAEMKLDALEEKSEAESKSCSDLGGSYTDGSIEDHVMCKNIFLEGNLSDCGDAQQETEPEPSTLVSSGSVVHDHLPNTLEKDLILAHLLRLACGPKGPLSDALPEITSELFDLGIVSKRVQDLATKPSIFEGTFDSVFQAYKVSSKLSQFWKVSSEFEGKNFSPPQNSRYLNDFEELQSLGQGGFGHVVLCKNKLDGRQYAVKKIRLKDRILPLNDRILRFVSDVGSAEISLTFCAEN</sequence>
<dbReference type="InterPro" id="IPR000719">
    <property type="entry name" value="Prot_kinase_dom"/>
</dbReference>
<evidence type="ECO:0000259" key="6">
    <source>
        <dbReference type="PROSITE" id="PS50011"/>
    </source>
</evidence>
<comment type="caution">
    <text evidence="7">The sequence shown here is derived from an EMBL/GenBank/DDBJ whole genome shotgun (WGS) entry which is preliminary data.</text>
</comment>
<keyword evidence="3" id="KW-0418">Kinase</keyword>
<evidence type="ECO:0000256" key="2">
    <source>
        <dbReference type="ARBA" id="ARBA00022741"/>
    </source>
</evidence>
<evidence type="ECO:0000313" key="8">
    <source>
        <dbReference type="Proteomes" id="UP000823775"/>
    </source>
</evidence>
<accession>A0ABS8TNC4</accession>
<dbReference type="Proteomes" id="UP000823775">
    <property type="component" value="Unassembled WGS sequence"/>
</dbReference>
<feature type="binding site" evidence="5">
    <location>
        <position position="324"/>
    </location>
    <ligand>
        <name>ATP</name>
        <dbReference type="ChEBI" id="CHEBI:30616"/>
    </ligand>
</feature>
<dbReference type="EMBL" id="JACEIK010001912">
    <property type="protein sequence ID" value="MCD7473051.1"/>
    <property type="molecule type" value="Genomic_DNA"/>
</dbReference>
<dbReference type="PANTHER" id="PTHR11042:SF136">
    <property type="entry name" value="EIF-2-ALPHA KINASE GCN2"/>
    <property type="match status" value="1"/>
</dbReference>
<evidence type="ECO:0000256" key="4">
    <source>
        <dbReference type="ARBA" id="ARBA00022840"/>
    </source>
</evidence>
<dbReference type="Gene3D" id="3.30.200.20">
    <property type="entry name" value="Phosphorylase Kinase, domain 1"/>
    <property type="match status" value="1"/>
</dbReference>
<name>A0ABS8TNC4_DATST</name>
<gene>
    <name evidence="7" type="ORF">HAX54_014633</name>
</gene>
<evidence type="ECO:0000256" key="1">
    <source>
        <dbReference type="ARBA" id="ARBA00022679"/>
    </source>
</evidence>
<reference evidence="7 8" key="1">
    <citation type="journal article" date="2021" name="BMC Genomics">
        <title>Datura genome reveals duplications of psychoactive alkaloid biosynthetic genes and high mutation rate following tissue culture.</title>
        <authorList>
            <person name="Rajewski A."/>
            <person name="Carter-House D."/>
            <person name="Stajich J."/>
            <person name="Litt A."/>
        </authorList>
    </citation>
    <scope>NUCLEOTIDE SEQUENCE [LARGE SCALE GENOMIC DNA]</scope>
    <source>
        <strain evidence="7">AR-01</strain>
    </source>
</reference>
<dbReference type="InterPro" id="IPR011009">
    <property type="entry name" value="Kinase-like_dom_sf"/>
</dbReference>